<evidence type="ECO:0000256" key="11">
    <source>
        <dbReference type="RuleBase" id="RU003357"/>
    </source>
</evidence>
<evidence type="ECO:0000256" key="12">
    <source>
        <dbReference type="SAM" id="SignalP"/>
    </source>
</evidence>
<feature type="short sequence motif" description="TonB box" evidence="10">
    <location>
        <begin position="38"/>
        <end position="44"/>
    </location>
</feature>
<reference evidence="16" key="1">
    <citation type="submission" date="2016-06" db="EMBL/GenBank/DDBJ databases">
        <authorList>
            <person name="Butler K."/>
        </authorList>
    </citation>
    <scope>NUCLEOTIDE SEQUENCE [LARGE SCALE GENOMIC DNA]</scope>
    <source>
        <strain evidence="16">GCSL-Mp20</strain>
    </source>
</reference>
<dbReference type="PANTHER" id="PTHR30069">
    <property type="entry name" value="TONB-DEPENDENT OUTER MEMBRANE RECEPTOR"/>
    <property type="match status" value="1"/>
</dbReference>
<dbReference type="InterPro" id="IPR012910">
    <property type="entry name" value="Plug_dom"/>
</dbReference>
<evidence type="ECO:0000256" key="1">
    <source>
        <dbReference type="ARBA" id="ARBA00004571"/>
    </source>
</evidence>
<dbReference type="GO" id="GO:0015344">
    <property type="term" value="F:siderophore uptake transmembrane transporter activity"/>
    <property type="evidence" value="ECO:0007669"/>
    <property type="project" value="TreeGrafter"/>
</dbReference>
<organism evidence="15 16">
    <name type="scientific">Morganella psychrotolerans</name>
    <dbReference type="NCBI Taxonomy" id="368603"/>
    <lineage>
        <taxon>Bacteria</taxon>
        <taxon>Pseudomonadati</taxon>
        <taxon>Pseudomonadota</taxon>
        <taxon>Gammaproteobacteria</taxon>
        <taxon>Enterobacterales</taxon>
        <taxon>Morganellaceae</taxon>
        <taxon>Morganella</taxon>
    </lineage>
</organism>
<evidence type="ECO:0000313" key="15">
    <source>
        <dbReference type="EMBL" id="OBU12508.1"/>
    </source>
</evidence>
<evidence type="ECO:0000256" key="9">
    <source>
        <dbReference type="PROSITE-ProRule" id="PRU01360"/>
    </source>
</evidence>
<keyword evidence="7 9" id="KW-0472">Membrane</keyword>
<dbReference type="Pfam" id="PF07715">
    <property type="entry name" value="Plug"/>
    <property type="match status" value="1"/>
</dbReference>
<evidence type="ECO:0000256" key="7">
    <source>
        <dbReference type="ARBA" id="ARBA00023136"/>
    </source>
</evidence>
<evidence type="ECO:0000259" key="14">
    <source>
        <dbReference type="Pfam" id="PF07715"/>
    </source>
</evidence>
<evidence type="ECO:0000256" key="4">
    <source>
        <dbReference type="ARBA" id="ARBA00022692"/>
    </source>
</evidence>
<comment type="subcellular location">
    <subcellularLocation>
        <location evidence="1 9">Cell outer membrane</location>
        <topology evidence="1 9">Multi-pass membrane protein</topology>
    </subcellularLocation>
</comment>
<evidence type="ECO:0000256" key="8">
    <source>
        <dbReference type="ARBA" id="ARBA00023237"/>
    </source>
</evidence>
<dbReference type="SUPFAM" id="SSF56935">
    <property type="entry name" value="Porins"/>
    <property type="match status" value="1"/>
</dbReference>
<dbReference type="AlphaFoldDB" id="A0A1B8HSA8"/>
<sequence>MQIIKNRRRLTHCLALTLTTAAPAAAVHAAATDTPPDTLIVTAPRQSTTAPGVQQEKEKLESVAGGTNLVIVEKDTRLATLHDALDYQPGVLVQNFFGGIDQPRLNIRGSGVQSAPLARGILLMQDGLPVTDADGSFHISTLEMRDARMISVRRGANSLNPQSNTLGGELDLLSYTGRDEQGRLRYEYGSHGREGLQTAFGGVSDDGKFDGRINFTYDHFDGYRKHSSSQRKTVRTNFGYVGDNVENRTWLSWTDLRFDVAGPVSEAVLDSDPTEVYPMVWLRDPHRNVEQFRVANRTDWQADNQHISAGVWYIRTHDNFTTPAYYRFSQSHSEGAQLTWQMETDPVTWHAALAADHMGLDTNLMQNRRGTPMDKTPIGKFDGRADNIYASAGTGIHLTPELTLNLDIKATHARRDVEKRSGTDTLDQNWTFWTPKAGIIWHPADNQRWFANISASQEPATFHEIINSSDGKLTKLDPQKGITFEIGGDGDFTEQLKWNVALYRSMIKDEYITTYDTEGNITGVFNYAAKTRHQGLEAGLNGVIAAGPGDVEYKLAWTWNDFRFMGGEYNGNYIAGIPRNMVSAEVMYRTGNWRFGPNIHWAPTDMAVDHENHLDIQKRKHYAVLGLRSSYQPEDNWSLYMSLDNLTNEHYATTSVANRSVTAKDSTLFPGMGFSVNGGVTYNF</sequence>
<dbReference type="InterPro" id="IPR036942">
    <property type="entry name" value="Beta-barrel_TonB_sf"/>
</dbReference>
<feature type="domain" description="TonB-dependent receptor-like beta-barrel" evidence="13">
    <location>
        <begin position="236"/>
        <end position="646"/>
    </location>
</feature>
<accession>A0A1B8HSA8</accession>
<evidence type="ECO:0000256" key="2">
    <source>
        <dbReference type="ARBA" id="ARBA00022448"/>
    </source>
</evidence>
<evidence type="ECO:0008006" key="17">
    <source>
        <dbReference type="Google" id="ProtNLM"/>
    </source>
</evidence>
<keyword evidence="3 9" id="KW-1134">Transmembrane beta strand</keyword>
<dbReference type="Proteomes" id="UP000092377">
    <property type="component" value="Unassembled WGS sequence"/>
</dbReference>
<dbReference type="PROSITE" id="PS52016">
    <property type="entry name" value="TONB_DEPENDENT_REC_3"/>
    <property type="match status" value="1"/>
</dbReference>
<keyword evidence="5 12" id="KW-0732">Signal</keyword>
<proteinExistence type="inferred from homology"/>
<protein>
    <recommendedName>
        <fullName evidence="17">TonB-dependent receptor</fullName>
    </recommendedName>
</protein>
<evidence type="ECO:0000256" key="3">
    <source>
        <dbReference type="ARBA" id="ARBA00022452"/>
    </source>
</evidence>
<dbReference type="RefSeq" id="WP_067399716.1">
    <property type="nucleotide sequence ID" value="NZ_LZEY01000005.1"/>
</dbReference>
<feature type="chain" id="PRO_5008609966" description="TonB-dependent receptor" evidence="12">
    <location>
        <begin position="30"/>
        <end position="684"/>
    </location>
</feature>
<keyword evidence="6 10" id="KW-0798">TonB box</keyword>
<keyword evidence="16" id="KW-1185">Reference proteome</keyword>
<gene>
    <name evidence="15" type="ORF">AYY18_15345</name>
</gene>
<keyword evidence="2 9" id="KW-0813">Transport</keyword>
<dbReference type="InterPro" id="IPR037066">
    <property type="entry name" value="Plug_dom_sf"/>
</dbReference>
<dbReference type="InterPro" id="IPR039426">
    <property type="entry name" value="TonB-dep_rcpt-like"/>
</dbReference>
<dbReference type="InterPro" id="IPR010916">
    <property type="entry name" value="TonB_box_CS"/>
</dbReference>
<dbReference type="EMBL" id="LZEY01000005">
    <property type="protein sequence ID" value="OBU12508.1"/>
    <property type="molecule type" value="Genomic_DNA"/>
</dbReference>
<keyword evidence="4 9" id="KW-0812">Transmembrane</keyword>
<dbReference type="PANTHER" id="PTHR30069:SF28">
    <property type="entry name" value="TONB-DEPENDENT RECEPTOR YNCD-RELATED"/>
    <property type="match status" value="1"/>
</dbReference>
<evidence type="ECO:0000259" key="13">
    <source>
        <dbReference type="Pfam" id="PF00593"/>
    </source>
</evidence>
<evidence type="ECO:0000313" key="16">
    <source>
        <dbReference type="Proteomes" id="UP000092377"/>
    </source>
</evidence>
<dbReference type="Pfam" id="PF00593">
    <property type="entry name" value="TonB_dep_Rec_b-barrel"/>
    <property type="match status" value="1"/>
</dbReference>
<evidence type="ECO:0000256" key="10">
    <source>
        <dbReference type="PROSITE-ProRule" id="PRU10143"/>
    </source>
</evidence>
<dbReference type="PROSITE" id="PS00430">
    <property type="entry name" value="TONB_DEPENDENT_REC_1"/>
    <property type="match status" value="1"/>
</dbReference>
<feature type="signal peptide" evidence="12">
    <location>
        <begin position="1"/>
        <end position="29"/>
    </location>
</feature>
<dbReference type="GO" id="GO:0009279">
    <property type="term" value="C:cell outer membrane"/>
    <property type="evidence" value="ECO:0007669"/>
    <property type="project" value="UniProtKB-SubCell"/>
</dbReference>
<evidence type="ECO:0000256" key="5">
    <source>
        <dbReference type="ARBA" id="ARBA00022729"/>
    </source>
</evidence>
<dbReference type="InterPro" id="IPR000531">
    <property type="entry name" value="Beta-barrel_TonB"/>
</dbReference>
<comment type="caution">
    <text evidence="15">The sequence shown here is derived from an EMBL/GenBank/DDBJ whole genome shotgun (WGS) entry which is preliminary data.</text>
</comment>
<keyword evidence="8 9" id="KW-0998">Cell outer membrane</keyword>
<dbReference type="Gene3D" id="2.40.170.20">
    <property type="entry name" value="TonB-dependent receptor, beta-barrel domain"/>
    <property type="match status" value="1"/>
</dbReference>
<dbReference type="GO" id="GO:0044718">
    <property type="term" value="P:siderophore transmembrane transport"/>
    <property type="evidence" value="ECO:0007669"/>
    <property type="project" value="TreeGrafter"/>
</dbReference>
<evidence type="ECO:0000256" key="6">
    <source>
        <dbReference type="ARBA" id="ARBA00023077"/>
    </source>
</evidence>
<dbReference type="Gene3D" id="2.170.130.10">
    <property type="entry name" value="TonB-dependent receptor, plug domain"/>
    <property type="match status" value="1"/>
</dbReference>
<dbReference type="OrthoDB" id="9760620at2"/>
<name>A0A1B8HSA8_9GAMM</name>
<comment type="similarity">
    <text evidence="9 11">Belongs to the TonB-dependent receptor family.</text>
</comment>
<feature type="domain" description="TonB-dependent receptor plug" evidence="14">
    <location>
        <begin position="75"/>
        <end position="168"/>
    </location>
</feature>